<dbReference type="Gene3D" id="3.30.565.10">
    <property type="entry name" value="Histidine kinase-like ATPase, C-terminal domain"/>
    <property type="match status" value="1"/>
</dbReference>
<evidence type="ECO:0000256" key="2">
    <source>
        <dbReference type="ARBA" id="ARBA00012438"/>
    </source>
</evidence>
<feature type="domain" description="Histidine kinase/HSP90-like ATPase" evidence="11">
    <location>
        <begin position="270"/>
        <end position="365"/>
    </location>
</feature>
<dbReference type="GO" id="GO:0046983">
    <property type="term" value="F:protein dimerization activity"/>
    <property type="evidence" value="ECO:0007669"/>
    <property type="project" value="InterPro"/>
</dbReference>
<keyword evidence="4" id="KW-0808">Transferase</keyword>
<dbReference type="Proteomes" id="UP000565579">
    <property type="component" value="Unassembled WGS sequence"/>
</dbReference>
<protein>
    <recommendedName>
        <fullName evidence="2">histidine kinase</fullName>
        <ecNumber evidence="2">2.7.13.3</ecNumber>
    </recommendedName>
</protein>
<feature type="transmembrane region" description="Helical" evidence="10">
    <location>
        <begin position="32"/>
        <end position="50"/>
    </location>
</feature>
<dbReference type="PANTHER" id="PTHR24421">
    <property type="entry name" value="NITRATE/NITRITE SENSOR PROTEIN NARX-RELATED"/>
    <property type="match status" value="1"/>
</dbReference>
<dbReference type="RefSeq" id="WP_185110494.1">
    <property type="nucleotide sequence ID" value="NZ_BAAAXY010000001.1"/>
</dbReference>
<dbReference type="AlphaFoldDB" id="A0A7X0P6H4"/>
<dbReference type="CDD" id="cd16917">
    <property type="entry name" value="HATPase_UhpB-NarQ-NarX-like"/>
    <property type="match status" value="1"/>
</dbReference>
<dbReference type="InterPro" id="IPR036890">
    <property type="entry name" value="HATPase_C_sf"/>
</dbReference>
<evidence type="ECO:0000313" key="13">
    <source>
        <dbReference type="Proteomes" id="UP000565579"/>
    </source>
</evidence>
<dbReference type="SUPFAM" id="SSF55874">
    <property type="entry name" value="ATPase domain of HSP90 chaperone/DNA topoisomerase II/histidine kinase"/>
    <property type="match status" value="1"/>
</dbReference>
<comment type="catalytic activity">
    <reaction evidence="1">
        <text>ATP + protein L-histidine = ADP + protein N-phospho-L-histidine.</text>
        <dbReference type="EC" id="2.7.13.3"/>
    </reaction>
</comment>
<evidence type="ECO:0000256" key="1">
    <source>
        <dbReference type="ARBA" id="ARBA00000085"/>
    </source>
</evidence>
<dbReference type="PANTHER" id="PTHR24421:SF10">
    <property type="entry name" value="NITRATE_NITRITE SENSOR PROTEIN NARQ"/>
    <property type="match status" value="1"/>
</dbReference>
<feature type="compositionally biased region" description="Basic and acidic residues" evidence="9">
    <location>
        <begin position="382"/>
        <end position="393"/>
    </location>
</feature>
<evidence type="ECO:0000259" key="11">
    <source>
        <dbReference type="SMART" id="SM00387"/>
    </source>
</evidence>
<dbReference type="Pfam" id="PF02518">
    <property type="entry name" value="HATPase_c"/>
    <property type="match status" value="1"/>
</dbReference>
<keyword evidence="10" id="KW-1133">Transmembrane helix</keyword>
<keyword evidence="10" id="KW-0812">Transmembrane</keyword>
<keyword evidence="3" id="KW-0597">Phosphoprotein</keyword>
<feature type="compositionally biased region" description="Low complexity" evidence="9">
    <location>
        <begin position="366"/>
        <end position="381"/>
    </location>
</feature>
<evidence type="ECO:0000256" key="10">
    <source>
        <dbReference type="SAM" id="Phobius"/>
    </source>
</evidence>
<evidence type="ECO:0000313" key="12">
    <source>
        <dbReference type="EMBL" id="MBB6555996.1"/>
    </source>
</evidence>
<dbReference type="EMBL" id="JACHMI010000001">
    <property type="protein sequence ID" value="MBB6555996.1"/>
    <property type="molecule type" value="Genomic_DNA"/>
</dbReference>
<dbReference type="SMART" id="SM00387">
    <property type="entry name" value="HATPase_c"/>
    <property type="match status" value="1"/>
</dbReference>
<keyword evidence="7" id="KW-0067">ATP-binding</keyword>
<dbReference type="GO" id="GO:0016020">
    <property type="term" value="C:membrane"/>
    <property type="evidence" value="ECO:0007669"/>
    <property type="project" value="InterPro"/>
</dbReference>
<evidence type="ECO:0000256" key="8">
    <source>
        <dbReference type="ARBA" id="ARBA00023012"/>
    </source>
</evidence>
<name>A0A7X0P6H4_9ACTN</name>
<dbReference type="GO" id="GO:0000155">
    <property type="term" value="F:phosphorelay sensor kinase activity"/>
    <property type="evidence" value="ECO:0007669"/>
    <property type="project" value="InterPro"/>
</dbReference>
<feature type="transmembrane region" description="Helical" evidence="10">
    <location>
        <begin position="130"/>
        <end position="152"/>
    </location>
</feature>
<accession>A0A7X0P6H4</accession>
<keyword evidence="10" id="KW-0472">Membrane</keyword>
<dbReference type="InterPro" id="IPR003594">
    <property type="entry name" value="HATPase_dom"/>
</dbReference>
<dbReference type="Pfam" id="PF07730">
    <property type="entry name" value="HisKA_3"/>
    <property type="match status" value="1"/>
</dbReference>
<reference evidence="12 13" key="1">
    <citation type="submission" date="2020-08" db="EMBL/GenBank/DDBJ databases">
        <title>Sequencing the genomes of 1000 actinobacteria strains.</title>
        <authorList>
            <person name="Klenk H.-P."/>
        </authorList>
    </citation>
    <scope>NUCLEOTIDE SEQUENCE [LARGE SCALE GENOMIC DNA]</scope>
    <source>
        <strain evidence="12 13">DSM 43768</strain>
    </source>
</reference>
<dbReference type="EC" id="2.7.13.3" evidence="2"/>
<proteinExistence type="predicted"/>
<dbReference type="GO" id="GO:0005524">
    <property type="term" value="F:ATP binding"/>
    <property type="evidence" value="ECO:0007669"/>
    <property type="project" value="UniProtKB-KW"/>
</dbReference>
<keyword evidence="6 12" id="KW-0418">Kinase</keyword>
<keyword evidence="5" id="KW-0547">Nucleotide-binding</keyword>
<dbReference type="InterPro" id="IPR011712">
    <property type="entry name" value="Sig_transdc_His_kin_sub3_dim/P"/>
</dbReference>
<feature type="transmembrane region" description="Helical" evidence="10">
    <location>
        <begin position="57"/>
        <end position="76"/>
    </location>
</feature>
<sequence length="403" mass="41431">MRERWEAAGLGVAFAVVLAEWAYRIVDSWGGGYWVAGCVAGTVVGVLALLRRRARLWTAVAGLAVAAVAIVVARLFGLPAEPGPGVALALSVLVGSALRRLPVPQAAAGVGAGGLAVALGSQFSGSPHSAVLALNLGAWLAALAGGLGPRWLAARRAAAAERVRRSERLELARELHDVVAHHVTCVVLQAQAAQLVARKDPGRVAGSLADIEAAGSDALAATRRVVGLLREPGGPAAFGPAERLGELVAHFGGPPVALRLPDGEPAWPSEVAGTVYRLVQESLTNISRHAPGASAVTVSVTQEDEELVVEVTDDAPPAHRNRGRLGGGYGLVGMRERAEALGGTLSAGPRPEGGWTVHARLPLPERATTGSTSATARGTSATDRRTSSTDRRTSAGAGGWERR</sequence>
<comment type="caution">
    <text evidence="12">The sequence shown here is derived from an EMBL/GenBank/DDBJ whole genome shotgun (WGS) entry which is preliminary data.</text>
</comment>
<keyword evidence="13" id="KW-1185">Reference proteome</keyword>
<gene>
    <name evidence="12" type="ORF">HD593_010791</name>
</gene>
<feature type="region of interest" description="Disordered" evidence="9">
    <location>
        <begin position="343"/>
        <end position="403"/>
    </location>
</feature>
<dbReference type="InterPro" id="IPR050482">
    <property type="entry name" value="Sensor_HK_TwoCompSys"/>
</dbReference>
<organism evidence="12 13">
    <name type="scientific">Nonomuraea rubra</name>
    <dbReference type="NCBI Taxonomy" id="46180"/>
    <lineage>
        <taxon>Bacteria</taxon>
        <taxon>Bacillati</taxon>
        <taxon>Actinomycetota</taxon>
        <taxon>Actinomycetes</taxon>
        <taxon>Streptosporangiales</taxon>
        <taxon>Streptosporangiaceae</taxon>
        <taxon>Nonomuraea</taxon>
    </lineage>
</organism>
<evidence type="ECO:0000256" key="3">
    <source>
        <dbReference type="ARBA" id="ARBA00022553"/>
    </source>
</evidence>
<dbReference type="Gene3D" id="1.20.5.1930">
    <property type="match status" value="1"/>
</dbReference>
<evidence type="ECO:0000256" key="9">
    <source>
        <dbReference type="SAM" id="MobiDB-lite"/>
    </source>
</evidence>
<evidence type="ECO:0000256" key="4">
    <source>
        <dbReference type="ARBA" id="ARBA00022679"/>
    </source>
</evidence>
<keyword evidence="8" id="KW-0902">Two-component regulatory system</keyword>
<evidence type="ECO:0000256" key="6">
    <source>
        <dbReference type="ARBA" id="ARBA00022777"/>
    </source>
</evidence>
<evidence type="ECO:0000256" key="7">
    <source>
        <dbReference type="ARBA" id="ARBA00022840"/>
    </source>
</evidence>
<evidence type="ECO:0000256" key="5">
    <source>
        <dbReference type="ARBA" id="ARBA00022741"/>
    </source>
</evidence>